<evidence type="ECO:0000313" key="3">
    <source>
        <dbReference type="Proteomes" id="UP000010866"/>
    </source>
</evidence>
<accession>L0L2Z3</accession>
<dbReference type="RefSeq" id="WP_015313816.1">
    <property type="nucleotide sequence ID" value="NC_019972.1"/>
</dbReference>
<dbReference type="PANTHER" id="PTHR43471">
    <property type="entry name" value="ABC TRANSPORTER PERMEASE"/>
    <property type="match status" value="1"/>
</dbReference>
<evidence type="ECO:0000313" key="2">
    <source>
        <dbReference type="EMBL" id="AGB50684.1"/>
    </source>
</evidence>
<dbReference type="HOGENOM" id="CLU_068384_1_0_2"/>
<dbReference type="Proteomes" id="UP000010866">
    <property type="component" value="Plasmid pMETHO01"/>
</dbReference>
<gene>
    <name evidence="2" type="ordered locus">Metho_2545</name>
</gene>
<name>L0L2Z3_METHD</name>
<keyword evidence="3" id="KW-1185">Reference proteome</keyword>
<feature type="transmembrane region" description="Helical" evidence="1">
    <location>
        <begin position="265"/>
        <end position="288"/>
    </location>
</feature>
<feature type="transmembrane region" description="Helical" evidence="1">
    <location>
        <begin position="175"/>
        <end position="197"/>
    </location>
</feature>
<keyword evidence="1" id="KW-0472">Membrane</keyword>
<keyword evidence="2" id="KW-0614">Plasmid</keyword>
<evidence type="ECO:0000256" key="1">
    <source>
        <dbReference type="SAM" id="Phobius"/>
    </source>
</evidence>
<protein>
    <submittedName>
        <fullName evidence="2">ABC-type transport system involved in multi-copper enzyme maturation, permease component</fullName>
    </submittedName>
</protein>
<feature type="transmembrane region" description="Helical" evidence="1">
    <location>
        <begin position="21"/>
        <end position="42"/>
    </location>
</feature>
<dbReference type="PANTHER" id="PTHR43471:SF14">
    <property type="entry name" value="ABC-2 TYPE TRANSPORT SYSTEM PERMEASE PROTEIN"/>
    <property type="match status" value="1"/>
</dbReference>
<dbReference type="AlphaFoldDB" id="L0L2Z3"/>
<dbReference type="OrthoDB" id="86287at2157"/>
<organism evidence="2 3">
    <name type="scientific">Methanomethylovorans hollandica (strain DSM 15978 / NBRC 107637 / DMS1)</name>
    <dbReference type="NCBI Taxonomy" id="867904"/>
    <lineage>
        <taxon>Archaea</taxon>
        <taxon>Methanobacteriati</taxon>
        <taxon>Methanobacteriota</taxon>
        <taxon>Stenosarchaea group</taxon>
        <taxon>Methanomicrobia</taxon>
        <taxon>Methanosarcinales</taxon>
        <taxon>Methanosarcinaceae</taxon>
        <taxon>Methanomethylovorans</taxon>
    </lineage>
</organism>
<feature type="transmembrane region" description="Helical" evidence="1">
    <location>
        <begin position="109"/>
        <end position="133"/>
    </location>
</feature>
<sequence>MKLNTENILTLAQKEFADNVYSTRFRVLLALVIMILLSGSISDVENQSNIFEEGSFITVYTMGTFLPILGLALGYDAIVKERVSDSLNTLLTHPVFRDNIILGKVTGGLLTLALVIILSIISSIGVTLVLTGIPVSMTEINRIMIFSFVSFIYISVFFALGVLFSVIFNNPAKSFITGIVLWAVFILAFGQITALIASVTTGEVLYSENEEHAQIVDQKLQYLSPLNHYYQAVAGISISYDEEDLKTSAGLFDMSHSLGQWLNDYWTNIVSLIVAPFLLIISSLLIFIKQDITRG</sequence>
<dbReference type="Pfam" id="PF12679">
    <property type="entry name" value="ABC2_membrane_2"/>
    <property type="match status" value="1"/>
</dbReference>
<dbReference type="GeneID" id="14401507"/>
<reference evidence="3" key="1">
    <citation type="submission" date="2012-02" db="EMBL/GenBank/DDBJ databases">
        <title>Complete sequence of plasmid of Methanomethylovorans hollandica DSM 15978.</title>
        <authorList>
            <person name="Lucas S."/>
            <person name="Copeland A."/>
            <person name="Lapidus A."/>
            <person name="Glavina del Rio T."/>
            <person name="Dalin E."/>
            <person name="Tice H."/>
            <person name="Bruce D."/>
            <person name="Goodwin L."/>
            <person name="Pitluck S."/>
            <person name="Peters L."/>
            <person name="Mikhailova N."/>
            <person name="Held B."/>
            <person name="Kyrpides N."/>
            <person name="Mavromatis K."/>
            <person name="Ivanova N."/>
            <person name="Brettin T."/>
            <person name="Detter J.C."/>
            <person name="Han C."/>
            <person name="Larimer F."/>
            <person name="Land M."/>
            <person name="Hauser L."/>
            <person name="Markowitz V."/>
            <person name="Cheng J.-F."/>
            <person name="Hugenholtz P."/>
            <person name="Woyke T."/>
            <person name="Wu D."/>
            <person name="Spring S."/>
            <person name="Schroeder M."/>
            <person name="Brambilla E."/>
            <person name="Klenk H.-P."/>
            <person name="Eisen J.A."/>
        </authorList>
    </citation>
    <scope>NUCLEOTIDE SEQUENCE [LARGE SCALE GENOMIC DNA]</scope>
    <source>
        <strain evidence="3">DSM 15978 / NBRC 107637 / DMS1</strain>
        <plasmid evidence="3">Plasmid pMETHO01</plasmid>
    </source>
</reference>
<dbReference type="GO" id="GO:0140359">
    <property type="term" value="F:ABC-type transporter activity"/>
    <property type="evidence" value="ECO:0007669"/>
    <property type="project" value="InterPro"/>
</dbReference>
<feature type="transmembrane region" description="Helical" evidence="1">
    <location>
        <begin position="145"/>
        <end position="168"/>
    </location>
</feature>
<dbReference type="GO" id="GO:0005886">
    <property type="term" value="C:plasma membrane"/>
    <property type="evidence" value="ECO:0007669"/>
    <property type="project" value="UniProtKB-SubCell"/>
</dbReference>
<keyword evidence="1" id="KW-0812">Transmembrane</keyword>
<dbReference type="EMBL" id="CP003363">
    <property type="protein sequence ID" value="AGB50684.1"/>
    <property type="molecule type" value="Genomic_DNA"/>
</dbReference>
<dbReference type="KEGG" id="mhz:Metho_2545"/>
<geneLocation type="plasmid" evidence="2 3">
    <name>pMETHO01</name>
</geneLocation>
<keyword evidence="1" id="KW-1133">Transmembrane helix</keyword>
<feature type="transmembrane region" description="Helical" evidence="1">
    <location>
        <begin position="54"/>
        <end position="75"/>
    </location>
</feature>
<proteinExistence type="predicted"/>